<dbReference type="InterPro" id="IPR006935">
    <property type="entry name" value="Helicase/UvrB_N"/>
</dbReference>
<dbReference type="GO" id="GO:0003677">
    <property type="term" value="F:DNA binding"/>
    <property type="evidence" value="ECO:0007669"/>
    <property type="project" value="InterPro"/>
</dbReference>
<keyword evidence="8" id="KW-1185">Reference proteome</keyword>
<gene>
    <name evidence="7" type="ORF">SAZU_0817</name>
</gene>
<dbReference type="CDD" id="cd17926">
    <property type="entry name" value="DEXHc_RE"/>
    <property type="match status" value="1"/>
</dbReference>
<keyword evidence="2" id="KW-0378">Hydrolase</keyword>
<dbReference type="InterPro" id="IPR050615">
    <property type="entry name" value="ATP-dep_DNA_Helicase"/>
</dbReference>
<dbReference type="SMART" id="SM00490">
    <property type="entry name" value="HELICc"/>
    <property type="match status" value="1"/>
</dbReference>
<sequence>MMTRQDSALRAADLLADYRSDRCDIVRDFYAPALAAATSYDRAVGYFSASVLAVLGHGLDAFAARGGTMRIVASPQLNAEDVEQIQAGYELRAVLEKAALRDIEQATEDPRAARGLGKLGLLVADGRLDIKLAYISSNDRIGIYHEKIGIFRDGHDLVAFKGSANETMPGLIGNFESIEVFRTWEPGDSPRAVRISQDFEDLWDNRTPLLRVVDFTAAARGVIQECAKRTAYLTEAELPMMDGAVITLPRPEASGRLVIPSELTVRDYQKQAVERWFANGGRGILRMATGTGKTLTALSAAAQLTRMLHNRGEPLLTLVIAPYQHLVDQWSKDVAWFGMQPVRAYESTASWYGRASSLLDALALGTAKGGVIVTTNTTFAADPLQGILARYRGRLLVIADECHNLGAKRLRDKLPTSAGYRLGLSATPERWFDDQGTSALTDYFGDVVFEMGIGDAIRAGALCRYTYTPVLVELDDEEAFLYAEVTERIARIIAAQGFSEDTDDDSPLGKLLRKRSNILGHARAKLPALRREITARREDWYQLLYCAEGRHPLAYDAGDVHEPTQLQQALSLVGMDLRMPAAPYTAETRRDQRQHLLRRFAAGRELQILLSMKCLDEGVDVPAARTAYLLASSSNPRQFIQRRGRVLRKAPGKEHADIVDFIVVPPNGASELQHETERRMVARELTRVTEFARLADNEARTLDILRPLRLRYGLLDT</sequence>
<organism evidence="7 8">
    <name type="scientific">Streptomyces azureus</name>
    <dbReference type="NCBI Taxonomy" id="146537"/>
    <lineage>
        <taxon>Bacteria</taxon>
        <taxon>Bacillati</taxon>
        <taxon>Actinomycetota</taxon>
        <taxon>Actinomycetes</taxon>
        <taxon>Kitasatosporales</taxon>
        <taxon>Streptomycetaceae</taxon>
        <taxon>Streptomyces</taxon>
    </lineage>
</organism>
<dbReference type="InterPro" id="IPR014001">
    <property type="entry name" value="Helicase_ATP-bd"/>
</dbReference>
<evidence type="ECO:0000259" key="6">
    <source>
        <dbReference type="PROSITE" id="PS51194"/>
    </source>
</evidence>
<evidence type="ECO:0000256" key="2">
    <source>
        <dbReference type="ARBA" id="ARBA00022801"/>
    </source>
</evidence>
<keyword evidence="1" id="KW-0547">Nucleotide-binding</keyword>
<evidence type="ECO:0000256" key="1">
    <source>
        <dbReference type="ARBA" id="ARBA00022741"/>
    </source>
</evidence>
<accession>A0A0K8PFA8</accession>
<dbReference type="EMBL" id="DF968202">
    <property type="protein sequence ID" value="GAP46084.1"/>
    <property type="molecule type" value="Genomic_DNA"/>
</dbReference>
<dbReference type="Gene3D" id="3.40.50.300">
    <property type="entry name" value="P-loop containing nucleotide triphosphate hydrolases"/>
    <property type="match status" value="2"/>
</dbReference>
<dbReference type="InterPro" id="IPR001650">
    <property type="entry name" value="Helicase_C-like"/>
</dbReference>
<dbReference type="AlphaFoldDB" id="A0A0K8PFA8"/>
<proteinExistence type="predicted"/>
<feature type="domain" description="Helicase ATP-binding" evidence="5">
    <location>
        <begin position="274"/>
        <end position="446"/>
    </location>
</feature>
<feature type="domain" description="Helicase C-terminal" evidence="6">
    <location>
        <begin position="539"/>
        <end position="702"/>
    </location>
</feature>
<dbReference type="OrthoDB" id="9776021at2"/>
<dbReference type="SUPFAM" id="SSF52540">
    <property type="entry name" value="P-loop containing nucleoside triphosphate hydrolases"/>
    <property type="match status" value="1"/>
</dbReference>
<evidence type="ECO:0000259" key="5">
    <source>
        <dbReference type="PROSITE" id="PS51192"/>
    </source>
</evidence>
<dbReference type="PROSITE" id="PS51192">
    <property type="entry name" value="HELICASE_ATP_BIND_1"/>
    <property type="match status" value="1"/>
</dbReference>
<evidence type="ECO:0000256" key="4">
    <source>
        <dbReference type="ARBA" id="ARBA00022840"/>
    </source>
</evidence>
<dbReference type="PANTHER" id="PTHR11274">
    <property type="entry name" value="RAD25/XP-B DNA REPAIR HELICASE"/>
    <property type="match status" value="1"/>
</dbReference>
<dbReference type="GO" id="GO:0005524">
    <property type="term" value="F:ATP binding"/>
    <property type="evidence" value="ECO:0007669"/>
    <property type="project" value="UniProtKB-KW"/>
</dbReference>
<dbReference type="Pfam" id="PF00271">
    <property type="entry name" value="Helicase_C"/>
    <property type="match status" value="1"/>
</dbReference>
<name>A0A0K8PFA8_STRAJ</name>
<reference evidence="7" key="1">
    <citation type="journal article" date="2015" name="Genome Announc.">
        <title>Draft Genome Sequence of Thiostrepton-Producing Streptomyces azureus ATCC 14921.</title>
        <authorList>
            <person name="Sakihara K."/>
            <person name="Maeda J."/>
            <person name="Tashiro K."/>
            <person name="Fujino Y."/>
            <person name="Kuhara S."/>
            <person name="Ohshima T."/>
            <person name="Ogata S."/>
            <person name="Doi K."/>
        </authorList>
    </citation>
    <scope>NUCLEOTIDE SEQUENCE [LARGE SCALE GENOMIC DNA]</scope>
    <source>
        <strain evidence="7">ATCC14921</strain>
    </source>
</reference>
<keyword evidence="4" id="KW-0067">ATP-binding</keyword>
<dbReference type="Pfam" id="PF04851">
    <property type="entry name" value="ResIII"/>
    <property type="match status" value="1"/>
</dbReference>
<dbReference type="PANTHER" id="PTHR11274:SF0">
    <property type="entry name" value="GENERAL TRANSCRIPTION AND DNA REPAIR FACTOR IIH HELICASE SUBUNIT XPB"/>
    <property type="match status" value="1"/>
</dbReference>
<evidence type="ECO:0000313" key="7">
    <source>
        <dbReference type="EMBL" id="GAP46084.1"/>
    </source>
</evidence>
<protein>
    <submittedName>
        <fullName evidence="7">DNA repair helicase</fullName>
    </submittedName>
</protein>
<dbReference type="GO" id="GO:0004386">
    <property type="term" value="F:helicase activity"/>
    <property type="evidence" value="ECO:0007669"/>
    <property type="project" value="UniProtKB-KW"/>
</dbReference>
<dbReference type="CDD" id="cd09179">
    <property type="entry name" value="PLDc_N_DEXD_a"/>
    <property type="match status" value="1"/>
</dbReference>
<dbReference type="SMART" id="SM00487">
    <property type="entry name" value="DEXDc"/>
    <property type="match status" value="1"/>
</dbReference>
<dbReference type="PATRIC" id="fig|146537.3.peg.863"/>
<keyword evidence="3 7" id="KW-0347">Helicase</keyword>
<evidence type="ECO:0000313" key="8">
    <source>
        <dbReference type="Proteomes" id="UP000053859"/>
    </source>
</evidence>
<evidence type="ECO:0000256" key="3">
    <source>
        <dbReference type="ARBA" id="ARBA00022806"/>
    </source>
</evidence>
<dbReference type="PROSITE" id="PS51194">
    <property type="entry name" value="HELICASE_CTER"/>
    <property type="match status" value="1"/>
</dbReference>
<dbReference type="InterPro" id="IPR027417">
    <property type="entry name" value="P-loop_NTPase"/>
</dbReference>
<dbReference type="GO" id="GO:0016787">
    <property type="term" value="F:hydrolase activity"/>
    <property type="evidence" value="ECO:0007669"/>
    <property type="project" value="UniProtKB-KW"/>
</dbReference>
<dbReference type="Proteomes" id="UP000053859">
    <property type="component" value="Unassembled WGS sequence"/>
</dbReference>